<feature type="region of interest" description="Disordered" evidence="1">
    <location>
        <begin position="304"/>
        <end position="407"/>
    </location>
</feature>
<proteinExistence type="predicted"/>
<evidence type="ECO:0000313" key="3">
    <source>
        <dbReference type="Proteomes" id="UP000717328"/>
    </source>
</evidence>
<feature type="compositionally biased region" description="Polar residues" evidence="1">
    <location>
        <begin position="386"/>
        <end position="407"/>
    </location>
</feature>
<evidence type="ECO:0000313" key="2">
    <source>
        <dbReference type="EMBL" id="KAG5650614.1"/>
    </source>
</evidence>
<comment type="caution">
    <text evidence="2">The sequence shown here is derived from an EMBL/GenBank/DDBJ whole genome shotgun (WGS) entry which is preliminary data.</text>
</comment>
<protein>
    <submittedName>
        <fullName evidence="2">Uncharacterized protein</fullName>
    </submittedName>
</protein>
<dbReference type="AlphaFoldDB" id="A0A9P7GJ08"/>
<gene>
    <name evidence="2" type="ORF">H0H81_011641</name>
</gene>
<reference evidence="2" key="2">
    <citation type="submission" date="2021-10" db="EMBL/GenBank/DDBJ databases">
        <title>Phylogenomics reveals ancestral predisposition of the termite-cultivated fungus Termitomyces towards a domesticated lifestyle.</title>
        <authorList>
            <person name="Auxier B."/>
            <person name="Grum-Grzhimaylo A."/>
            <person name="Cardenas M.E."/>
            <person name="Lodge J.D."/>
            <person name="Laessoe T."/>
            <person name="Pedersen O."/>
            <person name="Smith M.E."/>
            <person name="Kuyper T.W."/>
            <person name="Franco-Molano E.A."/>
            <person name="Baroni T.J."/>
            <person name="Aanen D.K."/>
        </authorList>
    </citation>
    <scope>NUCLEOTIDE SEQUENCE</scope>
    <source>
        <strain evidence="2">D49</strain>
    </source>
</reference>
<name>A0A9P7GJ08_9AGAR</name>
<dbReference type="Proteomes" id="UP000717328">
    <property type="component" value="Unassembled WGS sequence"/>
</dbReference>
<dbReference type="OrthoDB" id="3271131at2759"/>
<sequence length="635" mass="69664">MKSPVASKTDSEWSFSCRTTPYATYADSDCDTTDSESDHAKISSETQQIIDLDLSSRVETVQYRPNPFSIAKINAAMRAKPTTTKPTPGITPGAASNLNRVRGKAEDNAKPVRSKLQGNIVDGFKKQAQRSRANEAVVRANTKIQDPKLHPPLKANTKTLVTPRTSKPFQTLVLPSVTPPTPLLRSSGKAQAKKNVTISCEDVSCGFSAEPMPENTRKDARIPNLSSNYAHISYPTLPMLHDIPLVEPRVISNVNYCSRDDSPNRFDTQLTISRTSYRAHEFPFSSPLPESRFTYSDLPAAMSSPVQPSHLISPPPFKSRYRTSGPPNGRKQLTADPFSPAFAYRAPPSQPRSPWTRPMPISSPLASPSVQHISPRRQRQGAKDSSIIQPLKTPNQNPSRPADSISNSKVEPLMAPQLCYENQIDTLEPASIEYYHAPQRKRSISPSPSPHPVIRTYAPPAKKMDAYAFSADPEEDWSTLPARKKPKTMTGVQRTSKFRIPKLLGSAGKSTAIVKSGIPATSARRVITFLPPPLHPKPKTMPVSVPAEAYPSPTRSALRSSSPAPEDTSDPSQAQPDEQRHHESYIPLSPPASDPPVPHMQTPRRGSKRDLCAAVDLDAIASEYPGAKAAWREVR</sequence>
<dbReference type="EMBL" id="JABCKI010000402">
    <property type="protein sequence ID" value="KAG5650614.1"/>
    <property type="molecule type" value="Genomic_DNA"/>
</dbReference>
<feature type="compositionally biased region" description="Polar residues" evidence="1">
    <location>
        <begin position="553"/>
        <end position="563"/>
    </location>
</feature>
<organism evidence="2 3">
    <name type="scientific">Sphagnurus paluster</name>
    <dbReference type="NCBI Taxonomy" id="117069"/>
    <lineage>
        <taxon>Eukaryota</taxon>
        <taxon>Fungi</taxon>
        <taxon>Dikarya</taxon>
        <taxon>Basidiomycota</taxon>
        <taxon>Agaricomycotina</taxon>
        <taxon>Agaricomycetes</taxon>
        <taxon>Agaricomycetidae</taxon>
        <taxon>Agaricales</taxon>
        <taxon>Tricholomatineae</taxon>
        <taxon>Lyophyllaceae</taxon>
        <taxon>Sphagnurus</taxon>
    </lineage>
</organism>
<accession>A0A9P7GJ08</accession>
<evidence type="ECO:0000256" key="1">
    <source>
        <dbReference type="SAM" id="MobiDB-lite"/>
    </source>
</evidence>
<feature type="compositionally biased region" description="Pro residues" evidence="1">
    <location>
        <begin position="588"/>
        <end position="598"/>
    </location>
</feature>
<feature type="region of interest" description="Disordered" evidence="1">
    <location>
        <begin position="531"/>
        <end position="611"/>
    </location>
</feature>
<reference evidence="2" key="1">
    <citation type="submission" date="2021-02" db="EMBL/GenBank/DDBJ databases">
        <authorList>
            <person name="Nieuwenhuis M."/>
            <person name="Van De Peppel L.J.J."/>
        </authorList>
    </citation>
    <scope>NUCLEOTIDE SEQUENCE</scope>
    <source>
        <strain evidence="2">D49</strain>
    </source>
</reference>
<keyword evidence="3" id="KW-1185">Reference proteome</keyword>